<evidence type="ECO:0000256" key="5">
    <source>
        <dbReference type="ARBA" id="ARBA00022989"/>
    </source>
</evidence>
<reference evidence="9" key="2">
    <citation type="submission" date="2008-01" db="EMBL/GenBank/DDBJ databases">
        <title>NEDO human cDNA sequencing project.</title>
        <authorList>
            <person name="Wakamatsu A."/>
            <person name="Yamamoto J."/>
            <person name="Kimura K."/>
            <person name="Ishii S."/>
            <person name="Watanabe K."/>
            <person name="Sugiyama A."/>
            <person name="Murakawa K."/>
            <person name="Kaida T."/>
            <person name="Tsuchiya K."/>
            <person name="Fukuzumi Y."/>
            <person name="Kumagai A."/>
            <person name="Oishi Y."/>
            <person name="Yamamoto S."/>
            <person name="Ono Y."/>
            <person name="Komori Y."/>
            <person name="Yamazaki M."/>
            <person name="Kisu Y."/>
            <person name="Nishikawa T."/>
            <person name="Sugano S."/>
            <person name="Nomura N."/>
            <person name="Isogai T."/>
        </authorList>
    </citation>
    <scope>NUCLEOTIDE SEQUENCE</scope>
    <source>
        <tissue evidence="9">Brain</tissue>
    </source>
</reference>
<keyword evidence="4" id="KW-0130">Cell adhesion</keyword>
<sequence length="172" mass="18454">MAGLSRQLCALSHPKKAAETQTAEPGGAHAVCSRHPVRVKGLEGSEMESARENIDLQPGSSDPRSQPINLNHYATKKSVAESMLDVALFMSNAMRLKAVLEQGPSSHYYTTLVTLISLSLLLQVVIGVLLVVIGEEPSLQSDLLPRHPWLAERPHVSPGPPCIGTGSFATTR</sequence>
<name>B4DJC1_HUMAN</name>
<dbReference type="GO" id="GO:0042246">
    <property type="term" value="P:tissue regeneration"/>
    <property type="evidence" value="ECO:0007669"/>
    <property type="project" value="InterPro"/>
</dbReference>
<feature type="transmembrane region" description="Helical" evidence="7">
    <location>
        <begin position="108"/>
        <end position="133"/>
    </location>
</feature>
<comment type="similarity">
    <text evidence="2">Belongs to the ninjurin family.</text>
</comment>
<keyword evidence="6 7" id="KW-0472">Membrane</keyword>
<protein>
    <submittedName>
        <fullName evidence="8">cDNA FLJ56349, highly similar to Homo sapiens ninjurin 2 (NINJ2), mRNA</fullName>
    </submittedName>
    <submittedName>
        <fullName evidence="9">cDNA, FLJ78894, highly similar to Homo sapiens ninjurin 2 (NINJ2), mRNA</fullName>
    </submittedName>
</protein>
<dbReference type="GO" id="GO:0007155">
    <property type="term" value="P:cell adhesion"/>
    <property type="evidence" value="ECO:0007669"/>
    <property type="project" value="UniProtKB-KW"/>
</dbReference>
<dbReference type="DNASU" id="4815"/>
<proteinExistence type="evidence at transcript level"/>
<dbReference type="PANTHER" id="PTHR12316:SF24">
    <property type="entry name" value="NINJURIN-2"/>
    <property type="match status" value="1"/>
</dbReference>
<accession>B4DJC1</accession>
<reference evidence="8" key="1">
    <citation type="submission" date="2007-10" db="EMBL/GenBank/DDBJ databases">
        <title>NEDO human cDNA sequencing project focused on splicing variants.</title>
        <authorList>
            <person name="Wakamatsu A."/>
            <person name="Yamamoto J."/>
            <person name="Kimura K."/>
            <person name="Ishii S."/>
            <person name="Watanabe K."/>
            <person name="Sugiyama A."/>
            <person name="Murakawa K."/>
            <person name="Kaida T."/>
            <person name="Tsuchiya K."/>
            <person name="Fukuzumi Y."/>
            <person name="Kumagai A."/>
            <person name="Oishi Y."/>
            <person name="Yamamoto S."/>
            <person name="Ono Y."/>
            <person name="Komori Y."/>
            <person name="Yamazaki M."/>
            <person name="Kisu Y."/>
            <person name="Nishikawa T."/>
            <person name="Sugano S."/>
            <person name="Nomura N."/>
            <person name="Isogai T."/>
        </authorList>
    </citation>
    <scope>NUCLEOTIDE SEQUENCE</scope>
    <source>
        <tissue evidence="8">Subthalamic nucleus</tissue>
    </source>
</reference>
<dbReference type="KEGG" id="hsa:4815"/>
<evidence type="ECO:0000256" key="6">
    <source>
        <dbReference type="ARBA" id="ARBA00023136"/>
    </source>
</evidence>
<dbReference type="Pfam" id="PF04923">
    <property type="entry name" value="Ninjurin"/>
    <property type="match status" value="1"/>
</dbReference>
<evidence type="ECO:0000313" key="9">
    <source>
        <dbReference type="EMBL" id="BAH14366.1"/>
    </source>
</evidence>
<keyword evidence="3 7" id="KW-0812">Transmembrane</keyword>
<dbReference type="CTD" id="4815"/>
<comment type="subcellular location">
    <subcellularLocation>
        <location evidence="1">Membrane</location>
        <topology evidence="1">Multi-pass membrane protein</topology>
    </subcellularLocation>
</comment>
<dbReference type="PANTHER" id="PTHR12316">
    <property type="entry name" value="NINJURIN-RELATED"/>
    <property type="match status" value="1"/>
</dbReference>
<evidence type="ECO:0000256" key="2">
    <source>
        <dbReference type="ARBA" id="ARBA00008141"/>
    </source>
</evidence>
<dbReference type="OrthoDB" id="6114058at2759"/>
<dbReference type="GO" id="GO:0016020">
    <property type="term" value="C:membrane"/>
    <property type="evidence" value="ECO:0007669"/>
    <property type="project" value="UniProtKB-SubCell"/>
</dbReference>
<dbReference type="GeneID" id="4815"/>
<dbReference type="DisGeNET" id="4815"/>
<evidence type="ECO:0000256" key="1">
    <source>
        <dbReference type="ARBA" id="ARBA00004141"/>
    </source>
</evidence>
<dbReference type="InterPro" id="IPR007007">
    <property type="entry name" value="Ninjurin"/>
</dbReference>
<dbReference type="EMBL" id="AK296012">
    <property type="protein sequence ID" value="BAG58783.1"/>
    <property type="molecule type" value="mRNA"/>
</dbReference>
<dbReference type="BioGRID-ORCS" id="4815">
    <property type="hits" value="11 hits in 1152 CRISPR screens"/>
</dbReference>
<dbReference type="PeptideAtlas" id="B4DJC1"/>
<evidence type="ECO:0000313" key="8">
    <source>
        <dbReference type="EMBL" id="BAG58783.1"/>
    </source>
</evidence>
<dbReference type="AlphaFoldDB" id="B4DJC1"/>
<organism evidence="8">
    <name type="scientific">Homo sapiens</name>
    <name type="common">Human</name>
    <dbReference type="NCBI Taxonomy" id="9606"/>
    <lineage>
        <taxon>Eukaryota</taxon>
        <taxon>Metazoa</taxon>
        <taxon>Chordata</taxon>
        <taxon>Craniata</taxon>
        <taxon>Vertebrata</taxon>
        <taxon>Euteleostomi</taxon>
        <taxon>Mammalia</taxon>
        <taxon>Eutheria</taxon>
        <taxon>Euarchontoglires</taxon>
        <taxon>Primates</taxon>
        <taxon>Haplorrhini</taxon>
        <taxon>Catarrhini</taxon>
        <taxon>Hominidae</taxon>
        <taxon>Homo</taxon>
    </lineage>
</organism>
<dbReference type="EMBL" id="AK315995">
    <property type="protein sequence ID" value="BAH14366.1"/>
    <property type="molecule type" value="mRNA"/>
</dbReference>
<evidence type="ECO:0000256" key="4">
    <source>
        <dbReference type="ARBA" id="ARBA00022889"/>
    </source>
</evidence>
<evidence type="ECO:0000256" key="3">
    <source>
        <dbReference type="ARBA" id="ARBA00022692"/>
    </source>
</evidence>
<keyword evidence="5 7" id="KW-1133">Transmembrane helix</keyword>
<evidence type="ECO:0000256" key="7">
    <source>
        <dbReference type="SAM" id="Phobius"/>
    </source>
</evidence>